<protein>
    <submittedName>
        <fullName evidence="2">MBL fold metallo-hydrolase</fullName>
    </submittedName>
</protein>
<comment type="caution">
    <text evidence="2">The sequence shown here is derived from an EMBL/GenBank/DDBJ whole genome shotgun (WGS) entry which is preliminary data.</text>
</comment>
<sequence>MIEYCALASGSNGNCYYVGNEEEAVLIDAGISRKQVLKRMKEVGLKIEKVKAVLITHEHSDHIRGLRVLADLHQIDAYLTKTTQGRTRIHHQPSKVRVFEPGDTIEVGSIKVHSFAKKHDAVDPCSFRVELNGRSIGVMTDIGTACSNVKEHLQQCHAVFLESNYDEQMLLEGPYPAHLKSRVKSDNGHLSNDQALKAVDKLKNSPLQTILLSHISADNNRPELALKTFQTVSDRYQIYATSRYAPSEVFTLEPGVDIKEQADQLSLF</sequence>
<proteinExistence type="predicted"/>
<dbReference type="PANTHER" id="PTHR47619">
    <property type="entry name" value="METALLO-HYDROLASE YYCJ-RELATED"/>
    <property type="match status" value="1"/>
</dbReference>
<gene>
    <name evidence="2" type="ORF">KEM10_18050</name>
</gene>
<evidence type="ECO:0000259" key="1">
    <source>
        <dbReference type="SMART" id="SM00849"/>
    </source>
</evidence>
<keyword evidence="3" id="KW-1185">Reference proteome</keyword>
<evidence type="ECO:0000313" key="3">
    <source>
        <dbReference type="Proteomes" id="UP000708576"/>
    </source>
</evidence>
<reference evidence="2 3" key="1">
    <citation type="journal article" date="2015" name="Int. J. Syst. Evol. Microbiol.">
        <title>Carboxylicivirga linearis sp. nov., isolated from a sea cucumber culture pond.</title>
        <authorList>
            <person name="Wang F.Q."/>
            <person name="Zhou Y.X."/>
            <person name="Lin X.Z."/>
            <person name="Chen G.J."/>
            <person name="Du Z.J."/>
        </authorList>
    </citation>
    <scope>NUCLEOTIDE SEQUENCE [LARGE SCALE GENOMIC DNA]</scope>
    <source>
        <strain evidence="2 3">FB218</strain>
    </source>
</reference>
<dbReference type="Proteomes" id="UP000708576">
    <property type="component" value="Unassembled WGS sequence"/>
</dbReference>
<dbReference type="EMBL" id="JAGUCO010000019">
    <property type="protein sequence ID" value="MBS2100194.1"/>
    <property type="molecule type" value="Genomic_DNA"/>
</dbReference>
<dbReference type="Pfam" id="PF12706">
    <property type="entry name" value="Lactamase_B_2"/>
    <property type="match status" value="1"/>
</dbReference>
<accession>A0ABS5K0C8</accession>
<dbReference type="RefSeq" id="WP_212217583.1">
    <property type="nucleotide sequence ID" value="NZ_JAGUCO010000019.1"/>
</dbReference>
<dbReference type="PANTHER" id="PTHR47619:SF1">
    <property type="entry name" value="EXODEOXYRIBONUCLEASE WALJ"/>
    <property type="match status" value="1"/>
</dbReference>
<dbReference type="InterPro" id="IPR001279">
    <property type="entry name" value="Metallo-B-lactamas"/>
</dbReference>
<dbReference type="SMART" id="SM00849">
    <property type="entry name" value="Lactamase_B"/>
    <property type="match status" value="1"/>
</dbReference>
<dbReference type="SUPFAM" id="SSF56281">
    <property type="entry name" value="Metallo-hydrolase/oxidoreductase"/>
    <property type="match status" value="1"/>
</dbReference>
<evidence type="ECO:0000313" key="2">
    <source>
        <dbReference type="EMBL" id="MBS2100194.1"/>
    </source>
</evidence>
<dbReference type="Gene3D" id="3.60.15.10">
    <property type="entry name" value="Ribonuclease Z/Hydroxyacylglutathione hydrolase-like"/>
    <property type="match status" value="1"/>
</dbReference>
<feature type="domain" description="Metallo-beta-lactamase" evidence="1">
    <location>
        <begin position="12"/>
        <end position="178"/>
    </location>
</feature>
<name>A0ABS5K0C8_9BACT</name>
<dbReference type="InterPro" id="IPR036866">
    <property type="entry name" value="RibonucZ/Hydroxyglut_hydro"/>
</dbReference>
<organism evidence="2 3">
    <name type="scientific">Carboxylicivirga linearis</name>
    <dbReference type="NCBI Taxonomy" id="1628157"/>
    <lineage>
        <taxon>Bacteria</taxon>
        <taxon>Pseudomonadati</taxon>
        <taxon>Bacteroidota</taxon>
        <taxon>Bacteroidia</taxon>
        <taxon>Marinilabiliales</taxon>
        <taxon>Marinilabiliaceae</taxon>
        <taxon>Carboxylicivirga</taxon>
    </lineage>
</organism>
<dbReference type="InterPro" id="IPR052533">
    <property type="entry name" value="WalJ/YycJ-like"/>
</dbReference>